<dbReference type="AlphaFoldDB" id="A0A1G5AU14"/>
<dbReference type="Gene3D" id="3.30.2170.10">
    <property type="entry name" value="archaeoglobus fulgidus dsm 4304 superfamily"/>
    <property type="match status" value="1"/>
</dbReference>
<evidence type="ECO:0000313" key="7">
    <source>
        <dbReference type="Proteomes" id="UP000183047"/>
    </source>
</evidence>
<keyword evidence="2" id="KW-0963">Cytoplasm</keyword>
<comment type="subcellular location">
    <subcellularLocation>
        <location evidence="1">Cytoplasm</location>
    </subcellularLocation>
</comment>
<protein>
    <submittedName>
        <fullName evidence="6">Endonuclease V</fullName>
    </submittedName>
</protein>
<dbReference type="PANTHER" id="PTHR28511:SF1">
    <property type="entry name" value="ENDONUCLEASE V"/>
    <property type="match status" value="1"/>
</dbReference>
<organism evidence="6 7">
    <name type="scientific">Butyrivibrio hungatei</name>
    <dbReference type="NCBI Taxonomy" id="185008"/>
    <lineage>
        <taxon>Bacteria</taxon>
        <taxon>Bacillati</taxon>
        <taxon>Bacillota</taxon>
        <taxon>Clostridia</taxon>
        <taxon>Lachnospirales</taxon>
        <taxon>Lachnospiraceae</taxon>
        <taxon>Butyrivibrio</taxon>
    </lineage>
</organism>
<dbReference type="GO" id="GO:0003727">
    <property type="term" value="F:single-stranded RNA binding"/>
    <property type="evidence" value="ECO:0007669"/>
    <property type="project" value="TreeGrafter"/>
</dbReference>
<keyword evidence="4 6" id="KW-0255">Endonuclease</keyword>
<dbReference type="GO" id="GO:0016891">
    <property type="term" value="F:RNA endonuclease activity producing 5'-phosphomonoesters, hydrolytic mechanism"/>
    <property type="evidence" value="ECO:0007669"/>
    <property type="project" value="TreeGrafter"/>
</dbReference>
<evidence type="ECO:0000256" key="2">
    <source>
        <dbReference type="ARBA" id="ARBA00022490"/>
    </source>
</evidence>
<accession>A0A1G5AU14</accession>
<dbReference type="InterPro" id="IPR007581">
    <property type="entry name" value="Endonuclease-V"/>
</dbReference>
<dbReference type="EMBL" id="FMUR01000004">
    <property type="protein sequence ID" value="SCX81341.1"/>
    <property type="molecule type" value="Genomic_DNA"/>
</dbReference>
<dbReference type="GO" id="GO:0043737">
    <property type="term" value="F:deoxyribonuclease V activity"/>
    <property type="evidence" value="ECO:0007669"/>
    <property type="project" value="TreeGrafter"/>
</dbReference>
<name>A0A1G5AU14_9FIRM</name>
<dbReference type="PANTHER" id="PTHR28511">
    <property type="entry name" value="ENDONUCLEASE V"/>
    <property type="match status" value="1"/>
</dbReference>
<evidence type="ECO:0000313" key="6">
    <source>
        <dbReference type="EMBL" id="SCX81341.1"/>
    </source>
</evidence>
<reference evidence="7" key="1">
    <citation type="submission" date="2016-10" db="EMBL/GenBank/DDBJ databases">
        <authorList>
            <person name="Varghese N."/>
            <person name="Submissions S."/>
        </authorList>
    </citation>
    <scope>NUCLEOTIDE SEQUENCE [LARGE SCALE GENOMIC DNA]</scope>
    <source>
        <strain evidence="7">XBD2006</strain>
    </source>
</reference>
<evidence type="ECO:0000256" key="5">
    <source>
        <dbReference type="ARBA" id="ARBA00022801"/>
    </source>
</evidence>
<keyword evidence="3" id="KW-0540">Nuclease</keyword>
<evidence type="ECO:0000256" key="4">
    <source>
        <dbReference type="ARBA" id="ARBA00022759"/>
    </source>
</evidence>
<evidence type="ECO:0000256" key="1">
    <source>
        <dbReference type="ARBA" id="ARBA00004496"/>
    </source>
</evidence>
<sequence length="147" mass="16894">MNEKQYFEEIQEELISKICLDNRVDIDNLHAIAGVDLAYWKQKDKEYACCCIVVLDYTDFSIIEKKHSVGEITVPYIPGCLAFREYDLVEKTVSLLENKVDLFAFDGNGYLHLRHMGLATYAGIMLEKPSRNDIGTVLMSCFPFNLR</sequence>
<keyword evidence="7" id="KW-1185">Reference proteome</keyword>
<evidence type="ECO:0000256" key="3">
    <source>
        <dbReference type="ARBA" id="ARBA00022722"/>
    </source>
</evidence>
<gene>
    <name evidence="6" type="ORF">SAMN02910451_00361</name>
</gene>
<proteinExistence type="predicted"/>
<dbReference type="Pfam" id="PF04493">
    <property type="entry name" value="Endonuclease_5"/>
    <property type="match status" value="1"/>
</dbReference>
<dbReference type="RefSeq" id="WP_074461177.1">
    <property type="nucleotide sequence ID" value="NZ_FMUR01000004.1"/>
</dbReference>
<dbReference type="Proteomes" id="UP000183047">
    <property type="component" value="Unassembled WGS sequence"/>
</dbReference>
<dbReference type="GO" id="GO:0005737">
    <property type="term" value="C:cytoplasm"/>
    <property type="evidence" value="ECO:0007669"/>
    <property type="project" value="UniProtKB-SubCell"/>
</dbReference>
<keyword evidence="5" id="KW-0378">Hydrolase</keyword>
<dbReference type="GO" id="GO:0006281">
    <property type="term" value="P:DNA repair"/>
    <property type="evidence" value="ECO:0007669"/>
    <property type="project" value="InterPro"/>
</dbReference>